<keyword evidence="2" id="KW-0732">Signal</keyword>
<feature type="compositionally biased region" description="Polar residues" evidence="1">
    <location>
        <begin position="45"/>
        <end position="55"/>
    </location>
</feature>
<dbReference type="CDD" id="cd12797">
    <property type="entry name" value="M23_peptidase"/>
    <property type="match status" value="1"/>
</dbReference>
<dbReference type="Gene3D" id="2.70.70.10">
    <property type="entry name" value="Glucose Permease (Domain IIA)"/>
    <property type="match status" value="1"/>
</dbReference>
<comment type="caution">
    <text evidence="4">The sequence shown here is derived from an EMBL/GenBank/DDBJ whole genome shotgun (WGS) entry which is preliminary data.</text>
</comment>
<dbReference type="AlphaFoldDB" id="A0A7X0RR46"/>
<organism evidence="4 5">
    <name type="scientific">Cohnella nanjingensis</name>
    <dbReference type="NCBI Taxonomy" id="1387779"/>
    <lineage>
        <taxon>Bacteria</taxon>
        <taxon>Bacillati</taxon>
        <taxon>Bacillota</taxon>
        <taxon>Bacilli</taxon>
        <taxon>Bacillales</taxon>
        <taxon>Paenibacillaceae</taxon>
        <taxon>Cohnella</taxon>
    </lineage>
</organism>
<dbReference type="Pfam" id="PF01551">
    <property type="entry name" value="Peptidase_M23"/>
    <property type="match status" value="1"/>
</dbReference>
<accession>A0A7X0RR46</accession>
<dbReference type="InterPro" id="IPR011055">
    <property type="entry name" value="Dup_hybrid_motif"/>
</dbReference>
<feature type="region of interest" description="Disordered" evidence="1">
    <location>
        <begin position="21"/>
        <end position="58"/>
    </location>
</feature>
<evidence type="ECO:0000313" key="5">
    <source>
        <dbReference type="Proteomes" id="UP000547209"/>
    </source>
</evidence>
<name>A0A7X0RR46_9BACL</name>
<gene>
    <name evidence="4" type="ORF">H7C19_15895</name>
</gene>
<dbReference type="PROSITE" id="PS51257">
    <property type="entry name" value="PROKAR_LIPOPROTEIN"/>
    <property type="match status" value="1"/>
</dbReference>
<dbReference type="PANTHER" id="PTHR21666">
    <property type="entry name" value="PEPTIDASE-RELATED"/>
    <property type="match status" value="1"/>
</dbReference>
<sequence>MRRTAMLVALVMLLSGCAAGGGSKPSASSASGTAPSGTTAPETASPETSAPPQTSDRIEGSAIGQALLDGETDRLYDQMSGEMQKAITREDFKKTVPDFVQGIKKLELQTKLPLNESEYYGWVEAGGERAVIAILDRAGTITSLQLTESKLHPETDNVFTKLAYRLPFEGEWYPFWAGEDVLSNYHYAVDSQRYASDLIVVKDGYSYRGDAKKNESYYAYGQKIKAAADGTVVHVVNDIVDNEPVGAVTTDQPAGNVVVIDHGNGEFSYLAHLRKGSVQVKVGDKVKAGDWIGLCGNSGNSSEPHLHFQVSDKADLFEGKSIRVKWEGDLKLHQGTPVKSGG</sequence>
<dbReference type="RefSeq" id="WP_185143638.1">
    <property type="nucleotide sequence ID" value="NZ_JACJVP010000025.1"/>
</dbReference>
<feature type="chain" id="PRO_5038940700" evidence="2">
    <location>
        <begin position="21"/>
        <end position="342"/>
    </location>
</feature>
<keyword evidence="5" id="KW-1185">Reference proteome</keyword>
<dbReference type="PANTHER" id="PTHR21666:SF270">
    <property type="entry name" value="MUREIN HYDROLASE ACTIVATOR ENVC"/>
    <property type="match status" value="1"/>
</dbReference>
<evidence type="ECO:0000256" key="1">
    <source>
        <dbReference type="SAM" id="MobiDB-lite"/>
    </source>
</evidence>
<evidence type="ECO:0000259" key="3">
    <source>
        <dbReference type="Pfam" id="PF01551"/>
    </source>
</evidence>
<evidence type="ECO:0000313" key="4">
    <source>
        <dbReference type="EMBL" id="MBB6672162.1"/>
    </source>
</evidence>
<evidence type="ECO:0000256" key="2">
    <source>
        <dbReference type="SAM" id="SignalP"/>
    </source>
</evidence>
<dbReference type="InterPro" id="IPR016047">
    <property type="entry name" value="M23ase_b-sheet_dom"/>
</dbReference>
<dbReference type="InterPro" id="IPR050570">
    <property type="entry name" value="Cell_wall_metabolism_enzyme"/>
</dbReference>
<dbReference type="Proteomes" id="UP000547209">
    <property type="component" value="Unassembled WGS sequence"/>
</dbReference>
<proteinExistence type="predicted"/>
<dbReference type="SUPFAM" id="SSF51261">
    <property type="entry name" value="Duplicated hybrid motif"/>
    <property type="match status" value="1"/>
</dbReference>
<reference evidence="4 5" key="1">
    <citation type="submission" date="2020-08" db="EMBL/GenBank/DDBJ databases">
        <title>Cohnella phylogeny.</title>
        <authorList>
            <person name="Dunlap C."/>
        </authorList>
    </citation>
    <scope>NUCLEOTIDE SEQUENCE [LARGE SCALE GENOMIC DNA]</scope>
    <source>
        <strain evidence="4 5">DSM 28246</strain>
    </source>
</reference>
<dbReference type="GO" id="GO:0004222">
    <property type="term" value="F:metalloendopeptidase activity"/>
    <property type="evidence" value="ECO:0007669"/>
    <property type="project" value="TreeGrafter"/>
</dbReference>
<dbReference type="EMBL" id="JACJVP010000025">
    <property type="protein sequence ID" value="MBB6672162.1"/>
    <property type="molecule type" value="Genomic_DNA"/>
</dbReference>
<feature type="domain" description="M23ase beta-sheet core" evidence="3">
    <location>
        <begin position="219"/>
        <end position="313"/>
    </location>
</feature>
<feature type="compositionally biased region" description="Low complexity" evidence="1">
    <location>
        <begin position="24"/>
        <end position="41"/>
    </location>
</feature>
<protein>
    <submittedName>
        <fullName evidence="4">Peptidoglycan DD-metalloendopeptidase family protein</fullName>
    </submittedName>
</protein>
<feature type="signal peptide" evidence="2">
    <location>
        <begin position="1"/>
        <end position="20"/>
    </location>
</feature>